<dbReference type="Pfam" id="PF13347">
    <property type="entry name" value="MFS_2"/>
    <property type="match status" value="1"/>
</dbReference>
<dbReference type="GO" id="GO:0008643">
    <property type="term" value="P:carbohydrate transport"/>
    <property type="evidence" value="ECO:0007669"/>
    <property type="project" value="InterPro"/>
</dbReference>
<evidence type="ECO:0000313" key="9">
    <source>
        <dbReference type="Proteomes" id="UP000032809"/>
    </source>
</evidence>
<proteinExistence type="predicted"/>
<keyword evidence="4 7" id="KW-0812">Transmembrane</keyword>
<feature type="transmembrane region" description="Helical" evidence="7">
    <location>
        <begin position="110"/>
        <end position="134"/>
    </location>
</feature>
<evidence type="ECO:0000256" key="4">
    <source>
        <dbReference type="ARBA" id="ARBA00022692"/>
    </source>
</evidence>
<dbReference type="PANTHER" id="PTHR11328">
    <property type="entry name" value="MAJOR FACILITATOR SUPERFAMILY DOMAIN-CONTAINING PROTEIN"/>
    <property type="match status" value="1"/>
</dbReference>
<keyword evidence="2" id="KW-0813">Transport</keyword>
<feature type="transmembrane region" description="Helical" evidence="7">
    <location>
        <begin position="262"/>
        <end position="283"/>
    </location>
</feature>
<dbReference type="HOGENOM" id="CLU_027408_6_0_0"/>
<name>A0A0C7NM07_DEFTU</name>
<dbReference type="GO" id="GO:0015293">
    <property type="term" value="F:symporter activity"/>
    <property type="evidence" value="ECO:0007669"/>
    <property type="project" value="InterPro"/>
</dbReference>
<dbReference type="EMBL" id="LN824141">
    <property type="protein sequence ID" value="CEP78936.1"/>
    <property type="molecule type" value="Genomic_DNA"/>
</dbReference>
<feature type="transmembrane region" description="Helical" evidence="7">
    <location>
        <begin position="226"/>
        <end position="250"/>
    </location>
</feature>
<keyword evidence="5 7" id="KW-1133">Transmembrane helix</keyword>
<feature type="transmembrane region" description="Helical" evidence="7">
    <location>
        <begin position="42"/>
        <end position="60"/>
    </location>
</feature>
<dbReference type="PANTHER" id="PTHR11328:SF24">
    <property type="entry name" value="MAJOR FACILITATOR SUPERFAMILY (MFS) PROFILE DOMAIN-CONTAINING PROTEIN"/>
    <property type="match status" value="1"/>
</dbReference>
<keyword evidence="9" id="KW-1185">Reference proteome</keyword>
<dbReference type="OrthoDB" id="9764596at2"/>
<organism evidence="8 9">
    <name type="scientific">Defluviitoga tunisiensis</name>
    <dbReference type="NCBI Taxonomy" id="1006576"/>
    <lineage>
        <taxon>Bacteria</taxon>
        <taxon>Thermotogati</taxon>
        <taxon>Thermotogota</taxon>
        <taxon>Thermotogae</taxon>
        <taxon>Petrotogales</taxon>
        <taxon>Petrotogaceae</taxon>
        <taxon>Defluviitoga</taxon>
    </lineage>
</organism>
<feature type="transmembrane region" description="Helical" evidence="7">
    <location>
        <begin position="81"/>
        <end position="98"/>
    </location>
</feature>
<dbReference type="InterPro" id="IPR039672">
    <property type="entry name" value="MFS_2"/>
</dbReference>
<keyword evidence="6 7" id="KW-0472">Membrane</keyword>
<dbReference type="GO" id="GO:0006814">
    <property type="term" value="P:sodium ion transport"/>
    <property type="evidence" value="ECO:0007669"/>
    <property type="project" value="InterPro"/>
</dbReference>
<dbReference type="RefSeq" id="WP_052670447.1">
    <property type="nucleotide sequence ID" value="NZ_LN824141.1"/>
</dbReference>
<feature type="transmembrane region" description="Helical" evidence="7">
    <location>
        <begin position="12"/>
        <end position="36"/>
    </location>
</feature>
<sequence>MNEKSYRKTRPLLYALGMLGTMIPGRMIDTFLVFFYNIELGIPLAKISLITLFATIWDAVNDPLFGYLSDRTRTKIGRRKPWMIVGMPLFCLSYIMLFSPHKLVQNTTSLIIYFAFFSILTETLRTIIDVNYYALFPELFIEEKSRTHVNALRQAFQIVGMIIGVTLAPIMIQTYGYTITATFMVLIGMFFYAIATFSSHERPEYTESQIPSLKETLKAVGKNKNFWAVGFSNFFFQASSALLLLSIPYFVKYALELSEGNAAFLTAAVFVSAIPAMFLWTWLINKFGSLKTWRVSLIFLGISLVPFLFVHTLIVSMVAGIFTGVVLAGVIINIDLVFSKVIDIDSKVSNLRREGMYFSALQFIVHLSGLAKSLVLLLIAAIFGFVDANNPGTHPDIASRFMVSFFPAVLMLVAFIISFFVDFNDSDVQDLDNETSS</sequence>
<evidence type="ECO:0000256" key="5">
    <source>
        <dbReference type="ARBA" id="ARBA00022989"/>
    </source>
</evidence>
<accession>A0A0C7NM07</accession>
<dbReference type="Proteomes" id="UP000032809">
    <property type="component" value="Chromosome I"/>
</dbReference>
<dbReference type="KEGG" id="dtn:DTL3_1647"/>
<dbReference type="InterPro" id="IPR036259">
    <property type="entry name" value="MFS_trans_sf"/>
</dbReference>
<keyword evidence="3" id="KW-1003">Cell membrane</keyword>
<evidence type="ECO:0000313" key="8">
    <source>
        <dbReference type="EMBL" id="CEP78936.1"/>
    </source>
</evidence>
<feature type="transmembrane region" description="Helical" evidence="7">
    <location>
        <begin position="321"/>
        <end position="342"/>
    </location>
</feature>
<protein>
    <submittedName>
        <fullName evidence="8">MFS/sugar transport protein</fullName>
    </submittedName>
</protein>
<evidence type="ECO:0000256" key="7">
    <source>
        <dbReference type="SAM" id="Phobius"/>
    </source>
</evidence>
<dbReference type="GO" id="GO:0005886">
    <property type="term" value="C:plasma membrane"/>
    <property type="evidence" value="ECO:0007669"/>
    <property type="project" value="UniProtKB-SubCell"/>
</dbReference>
<feature type="transmembrane region" description="Helical" evidence="7">
    <location>
        <begin position="397"/>
        <end position="421"/>
    </location>
</feature>
<evidence type="ECO:0000256" key="2">
    <source>
        <dbReference type="ARBA" id="ARBA00022448"/>
    </source>
</evidence>
<evidence type="ECO:0000256" key="3">
    <source>
        <dbReference type="ARBA" id="ARBA00022475"/>
    </source>
</evidence>
<gene>
    <name evidence="8" type="ORF">DTL3_1647</name>
</gene>
<feature type="transmembrane region" description="Helical" evidence="7">
    <location>
        <begin position="155"/>
        <end position="172"/>
    </location>
</feature>
<reference evidence="9" key="1">
    <citation type="submission" date="2014-11" db="EMBL/GenBank/DDBJ databases">
        <authorList>
            <person name="Wibberg D."/>
        </authorList>
    </citation>
    <scope>NUCLEOTIDE SEQUENCE [LARGE SCALE GENOMIC DNA]</scope>
    <source>
        <strain evidence="9">L3</strain>
    </source>
</reference>
<feature type="transmembrane region" description="Helical" evidence="7">
    <location>
        <begin position="295"/>
        <end position="315"/>
    </location>
</feature>
<dbReference type="InterPro" id="IPR018043">
    <property type="entry name" value="Na/Gal_symport_CS"/>
</dbReference>
<dbReference type="AlphaFoldDB" id="A0A0C7NM07"/>
<keyword evidence="8" id="KW-0762">Sugar transport</keyword>
<feature type="transmembrane region" description="Helical" evidence="7">
    <location>
        <begin position="363"/>
        <end position="385"/>
    </location>
</feature>
<evidence type="ECO:0000256" key="6">
    <source>
        <dbReference type="ARBA" id="ARBA00023136"/>
    </source>
</evidence>
<comment type="subcellular location">
    <subcellularLocation>
        <location evidence="1">Cell membrane</location>
        <topology evidence="1">Multi-pass membrane protein</topology>
    </subcellularLocation>
</comment>
<dbReference type="Gene3D" id="1.20.1250.20">
    <property type="entry name" value="MFS general substrate transporter like domains"/>
    <property type="match status" value="2"/>
</dbReference>
<dbReference type="PROSITE" id="PS00872">
    <property type="entry name" value="NA_GALACTOSIDE_SYMP"/>
    <property type="match status" value="1"/>
</dbReference>
<dbReference type="STRING" id="1006576.DTL3_1647"/>
<feature type="transmembrane region" description="Helical" evidence="7">
    <location>
        <begin position="178"/>
        <end position="197"/>
    </location>
</feature>
<dbReference type="SUPFAM" id="SSF103473">
    <property type="entry name" value="MFS general substrate transporter"/>
    <property type="match status" value="1"/>
</dbReference>
<evidence type="ECO:0000256" key="1">
    <source>
        <dbReference type="ARBA" id="ARBA00004651"/>
    </source>
</evidence>